<evidence type="ECO:0000259" key="2">
    <source>
        <dbReference type="Pfam" id="PF18932"/>
    </source>
</evidence>
<dbReference type="AlphaFoldDB" id="A0A8K0VC77"/>
<evidence type="ECO:0000313" key="4">
    <source>
        <dbReference type="Proteomes" id="UP000648908"/>
    </source>
</evidence>
<comment type="caution">
    <text evidence="3">The sequence shown here is derived from an EMBL/GenBank/DDBJ whole genome shotgun (WGS) entry which is preliminary data.</text>
</comment>
<name>A0A8K0VC77_9RHOB</name>
<evidence type="ECO:0000256" key="1">
    <source>
        <dbReference type="SAM" id="MobiDB-lite"/>
    </source>
</evidence>
<gene>
    <name evidence="3" type="ORF">JL811_07585</name>
</gene>
<feature type="region of interest" description="Disordered" evidence="1">
    <location>
        <begin position="1"/>
        <end position="28"/>
    </location>
</feature>
<proteinExistence type="predicted"/>
<sequence>MTEASETAAPSKWTPGMPSPNPAGRPKGIIDKRQKLQAAFADDAVAIAKVVTAKALEGDMQAANIALARIAPPIRAQAERVQFELSDDAPLSEQARQILIAVSEGKLDADTARILIGCIQSVAGIRAVEDLESRIITLEAKQI</sequence>
<dbReference type="RefSeq" id="WP_202687868.1">
    <property type="nucleotide sequence ID" value="NZ_JAESVN010000002.1"/>
</dbReference>
<feature type="domain" description="DUF5681" evidence="2">
    <location>
        <begin position="11"/>
        <end position="72"/>
    </location>
</feature>
<keyword evidence="4" id="KW-1185">Reference proteome</keyword>
<dbReference type="InterPro" id="IPR043736">
    <property type="entry name" value="DUF5681"/>
</dbReference>
<protein>
    <recommendedName>
        <fullName evidence="2">DUF5681 domain-containing protein</fullName>
    </recommendedName>
</protein>
<evidence type="ECO:0000313" key="3">
    <source>
        <dbReference type="EMBL" id="MBL4917084.1"/>
    </source>
</evidence>
<reference evidence="3" key="1">
    <citation type="submission" date="2021-01" db="EMBL/GenBank/DDBJ databases">
        <title>Tabrizicola alba sp. nov. a motile alkaliphilic bacterium isolated from a soda lake.</title>
        <authorList>
            <person name="Szuroczki S."/>
            <person name="Abbaszade G."/>
            <person name="Schumann P."/>
            <person name="Toth E."/>
        </authorList>
    </citation>
    <scope>NUCLEOTIDE SEQUENCE</scope>
    <source>
        <strain evidence="3">DMG-N-6</strain>
    </source>
</reference>
<dbReference type="EMBL" id="JAESVN010000002">
    <property type="protein sequence ID" value="MBL4917084.1"/>
    <property type="molecule type" value="Genomic_DNA"/>
</dbReference>
<dbReference type="Proteomes" id="UP000648908">
    <property type="component" value="Unassembled WGS sequence"/>
</dbReference>
<dbReference type="Pfam" id="PF18932">
    <property type="entry name" value="DUF5681"/>
    <property type="match status" value="1"/>
</dbReference>
<organism evidence="3 4">
    <name type="scientific">Szabonella alba</name>
    <dbReference type="NCBI Taxonomy" id="2804194"/>
    <lineage>
        <taxon>Bacteria</taxon>
        <taxon>Pseudomonadati</taxon>
        <taxon>Pseudomonadota</taxon>
        <taxon>Alphaproteobacteria</taxon>
        <taxon>Rhodobacterales</taxon>
        <taxon>Paracoccaceae</taxon>
        <taxon>Szabonella</taxon>
    </lineage>
</organism>
<accession>A0A8K0VC77</accession>